<evidence type="ECO:0000313" key="2">
    <source>
        <dbReference type="EMBL" id="NYD85910.1"/>
    </source>
</evidence>
<sequence length="286" mass="31083">MPVDRTLRDVVEPVIAELVARAPHAAGRTVLVGALCRDVLHREAGHDFPLRSTSDLDLALAVDRWDGFGEVARMLPRLRTSAQVRFQLAGTRVDLIPFGDIEDPDGAVPLEASADPLDVLGFIDVWETARTLVLSDGLSVRIRTVAGYAMLKLAAWATRSRVGEHKDAGDLACAMYWYEHSAAISDRLYGEVQGTQILEHVWTRPEDASLDEHAVMLAVDATSLLSPARRAALAARWVDVDDRLLATYLTNRSLPGWSAPGQPGLIEQARSLRVGIVLAATGRAPS</sequence>
<dbReference type="Proteomes" id="UP000577956">
    <property type="component" value="Unassembled WGS sequence"/>
</dbReference>
<protein>
    <submittedName>
        <fullName evidence="2">Putative nucleotidyltransferase</fullName>
    </submittedName>
</protein>
<organism evidence="2 3">
    <name type="scientific">Cellulomonas oligotrophica</name>
    <dbReference type="NCBI Taxonomy" id="931536"/>
    <lineage>
        <taxon>Bacteria</taxon>
        <taxon>Bacillati</taxon>
        <taxon>Actinomycetota</taxon>
        <taxon>Actinomycetes</taxon>
        <taxon>Micrococcales</taxon>
        <taxon>Cellulomonadaceae</taxon>
        <taxon>Cellulomonas</taxon>
    </lineage>
</organism>
<dbReference type="EMBL" id="BONN01000001">
    <property type="protein sequence ID" value="GIG31083.1"/>
    <property type="molecule type" value="Genomic_DNA"/>
</dbReference>
<reference evidence="2 3" key="1">
    <citation type="submission" date="2020-07" db="EMBL/GenBank/DDBJ databases">
        <title>Sequencing the genomes of 1000 actinobacteria strains.</title>
        <authorList>
            <person name="Klenk H.-P."/>
        </authorList>
    </citation>
    <scope>NUCLEOTIDE SEQUENCE [LARGE SCALE GENOMIC DNA]</scope>
    <source>
        <strain evidence="2 3">DSM 24482</strain>
    </source>
</reference>
<dbReference type="RefSeq" id="WP_140457634.1">
    <property type="nucleotide sequence ID" value="NZ_BAABFI010000002.1"/>
</dbReference>
<evidence type="ECO:0000313" key="3">
    <source>
        <dbReference type="Proteomes" id="UP000577956"/>
    </source>
</evidence>
<keyword evidence="4" id="KW-1185">Reference proteome</keyword>
<dbReference type="Proteomes" id="UP000618382">
    <property type="component" value="Unassembled WGS sequence"/>
</dbReference>
<evidence type="ECO:0000313" key="1">
    <source>
        <dbReference type="EMBL" id="GIG31083.1"/>
    </source>
</evidence>
<comment type="caution">
    <text evidence="2">The sequence shown here is derived from an EMBL/GenBank/DDBJ whole genome shotgun (WGS) entry which is preliminary data.</text>
</comment>
<proteinExistence type="predicted"/>
<gene>
    <name evidence="2" type="ORF">BKA21_001459</name>
    <name evidence="1" type="ORF">Col01nite_02420</name>
</gene>
<evidence type="ECO:0000313" key="4">
    <source>
        <dbReference type="Proteomes" id="UP000618382"/>
    </source>
</evidence>
<keyword evidence="2" id="KW-0808">Transferase</keyword>
<dbReference type="AlphaFoldDB" id="A0A7Y9JZ75"/>
<dbReference type="EMBL" id="JACCBK010000001">
    <property type="protein sequence ID" value="NYD85910.1"/>
    <property type="molecule type" value="Genomic_DNA"/>
</dbReference>
<accession>A0A7Y9JZ75</accession>
<dbReference type="GO" id="GO:0016740">
    <property type="term" value="F:transferase activity"/>
    <property type="evidence" value="ECO:0007669"/>
    <property type="project" value="UniProtKB-KW"/>
</dbReference>
<name>A0A7Y9JZ75_9CELL</name>
<reference evidence="1 4" key="2">
    <citation type="submission" date="2021-01" db="EMBL/GenBank/DDBJ databases">
        <title>Whole genome shotgun sequence of Cellulomonas oligotrophica NBRC 109435.</title>
        <authorList>
            <person name="Komaki H."/>
            <person name="Tamura T."/>
        </authorList>
    </citation>
    <scope>NUCLEOTIDE SEQUENCE [LARGE SCALE GENOMIC DNA]</scope>
    <source>
        <strain evidence="1 4">NBRC 109435</strain>
    </source>
</reference>